<dbReference type="PANTHER" id="PTHR38463:SF1">
    <property type="entry name" value="STRESS RESPONSE PROTEIN YSNF"/>
    <property type="match status" value="1"/>
</dbReference>
<evidence type="ECO:0000259" key="2">
    <source>
        <dbReference type="Pfam" id="PF05239"/>
    </source>
</evidence>
<feature type="region of interest" description="Disordered" evidence="1">
    <location>
        <begin position="254"/>
        <end position="294"/>
    </location>
</feature>
<reference evidence="4" key="1">
    <citation type="submission" date="2022-10" db="EMBL/GenBank/DDBJ databases">
        <title>The complete genomes of actinobacterial strains from the NBC collection.</title>
        <authorList>
            <person name="Joergensen T.S."/>
            <person name="Alvarez Arevalo M."/>
            <person name="Sterndorff E.B."/>
            <person name="Faurdal D."/>
            <person name="Vuksanovic O."/>
            <person name="Mourched A.-S."/>
            <person name="Charusanti P."/>
            <person name="Shaw S."/>
            <person name="Blin K."/>
            <person name="Weber T."/>
        </authorList>
    </citation>
    <scope>NUCLEOTIDE SEQUENCE</scope>
    <source>
        <strain evidence="4">NBC_01432</strain>
    </source>
</reference>
<evidence type="ECO:0000259" key="3">
    <source>
        <dbReference type="Pfam" id="PF09557"/>
    </source>
</evidence>
<dbReference type="InterPro" id="IPR019060">
    <property type="entry name" value="DUF2382"/>
</dbReference>
<name>A0ABZ2AEC2_STRNV</name>
<dbReference type="Pfam" id="PF09557">
    <property type="entry name" value="DUF2382"/>
    <property type="match status" value="1"/>
</dbReference>
<sequence length="294" mass="31921">MAADDVFHHVGELTGLTAYDAAGEKIGSVEQAYLDNETGRAEWVTVKTGMFGMKESFVPLSGATRDANGLQFPHAKELVKDAPRMDADEHLDVAQEQELYDHYGLTRPAGRSGGTPGMSPAPGNAAREGKDTTMPRDTASGMGAQGRTDTAKAATPPATGRGDEEMVRSEERLRVGTEEHESGRARLRKIVVTENVTTTVPITHEEVRIVREPIKPGDKTIGRAPMGNAETEMILHAEEAVVRKEAVAVERVRMETEKVTEQKEVSADVRKEQVEFDAPGQDDRRRGGGRGPSH</sequence>
<dbReference type="InterPro" id="IPR014747">
    <property type="entry name" value="Bac_photo_RC_H_C"/>
</dbReference>
<feature type="compositionally biased region" description="Basic and acidic residues" evidence="1">
    <location>
        <begin position="161"/>
        <end position="180"/>
    </location>
</feature>
<dbReference type="RefSeq" id="WP_329081951.1">
    <property type="nucleotide sequence ID" value="NZ_CP108849.2"/>
</dbReference>
<dbReference type="PANTHER" id="PTHR38463">
    <property type="entry name" value="STRESS RESPONSE PROTEIN YSNF"/>
    <property type="match status" value="1"/>
</dbReference>
<protein>
    <submittedName>
        <fullName evidence="4">PRC and DUF2382 domain-containing protein</fullName>
    </submittedName>
</protein>
<dbReference type="InterPro" id="IPR027275">
    <property type="entry name" value="PRC-brl_dom"/>
</dbReference>
<dbReference type="InterPro" id="IPR011033">
    <property type="entry name" value="PRC_barrel-like_sf"/>
</dbReference>
<dbReference type="Proteomes" id="UP001432209">
    <property type="component" value="Chromosome"/>
</dbReference>
<evidence type="ECO:0000256" key="1">
    <source>
        <dbReference type="SAM" id="MobiDB-lite"/>
    </source>
</evidence>
<dbReference type="SUPFAM" id="SSF50346">
    <property type="entry name" value="PRC-barrel domain"/>
    <property type="match status" value="1"/>
</dbReference>
<dbReference type="InterPro" id="IPR052967">
    <property type="entry name" value="Stress_Response_Assoc"/>
</dbReference>
<keyword evidence="5" id="KW-1185">Reference proteome</keyword>
<dbReference type="Gene3D" id="3.90.50.10">
    <property type="entry name" value="Photosynthetic Reaction Center, subunit H, domain 2"/>
    <property type="match status" value="1"/>
</dbReference>
<evidence type="ECO:0000313" key="4">
    <source>
        <dbReference type="EMBL" id="WUX56981.1"/>
    </source>
</evidence>
<proteinExistence type="predicted"/>
<feature type="domain" description="DUF2382" evidence="3">
    <location>
        <begin position="166"/>
        <end position="275"/>
    </location>
</feature>
<evidence type="ECO:0000313" key="5">
    <source>
        <dbReference type="Proteomes" id="UP001432209"/>
    </source>
</evidence>
<organism evidence="4 5">
    <name type="scientific">Streptomyces niveus</name>
    <name type="common">Streptomyces spheroides</name>
    <dbReference type="NCBI Taxonomy" id="193462"/>
    <lineage>
        <taxon>Bacteria</taxon>
        <taxon>Bacillati</taxon>
        <taxon>Actinomycetota</taxon>
        <taxon>Actinomycetes</taxon>
        <taxon>Kitasatosporales</taxon>
        <taxon>Streptomycetaceae</taxon>
        <taxon>Streptomyces</taxon>
    </lineage>
</organism>
<feature type="compositionally biased region" description="Basic and acidic residues" evidence="1">
    <location>
        <begin position="254"/>
        <end position="274"/>
    </location>
</feature>
<feature type="domain" description="PRC-barrel" evidence="2">
    <location>
        <begin position="10"/>
        <end position="61"/>
    </location>
</feature>
<gene>
    <name evidence="4" type="ORF">OG442_38600</name>
</gene>
<feature type="region of interest" description="Disordered" evidence="1">
    <location>
        <begin position="105"/>
        <end position="180"/>
    </location>
</feature>
<dbReference type="GeneID" id="91339755"/>
<accession>A0ABZ2AEC2</accession>
<dbReference type="EMBL" id="CP109495">
    <property type="protein sequence ID" value="WUX56981.1"/>
    <property type="molecule type" value="Genomic_DNA"/>
</dbReference>
<dbReference type="Pfam" id="PF05239">
    <property type="entry name" value="PRC"/>
    <property type="match status" value="1"/>
</dbReference>